<dbReference type="RefSeq" id="WP_330169964.1">
    <property type="nucleotide sequence ID" value="NZ_CP137080.1"/>
</dbReference>
<keyword evidence="9" id="KW-1185">Reference proteome</keyword>
<accession>A0AAU0ME57</accession>
<dbReference type="InterPro" id="IPR051401">
    <property type="entry name" value="GtrA_CellWall_Glycosyl"/>
</dbReference>
<name>A0AAU0ME57_9MICO</name>
<evidence type="ECO:0000313" key="9">
    <source>
        <dbReference type="Proteomes" id="UP001329313"/>
    </source>
</evidence>
<dbReference type="KEGG" id="mliy:RYJ27_08880"/>
<evidence type="ECO:0000256" key="5">
    <source>
        <dbReference type="ARBA" id="ARBA00023136"/>
    </source>
</evidence>
<proteinExistence type="inferred from homology"/>
<dbReference type="GO" id="GO:0000271">
    <property type="term" value="P:polysaccharide biosynthetic process"/>
    <property type="evidence" value="ECO:0007669"/>
    <property type="project" value="InterPro"/>
</dbReference>
<dbReference type="AlphaFoldDB" id="A0AAU0ME57"/>
<gene>
    <name evidence="8" type="ORF">RYJ27_08880</name>
</gene>
<feature type="domain" description="GtrA/DPMS transmembrane" evidence="7">
    <location>
        <begin position="32"/>
        <end position="145"/>
    </location>
</feature>
<evidence type="ECO:0000256" key="3">
    <source>
        <dbReference type="ARBA" id="ARBA00022692"/>
    </source>
</evidence>
<dbReference type="Pfam" id="PF04138">
    <property type="entry name" value="GtrA_DPMS_TM"/>
    <property type="match status" value="1"/>
</dbReference>
<reference evidence="8 9" key="1">
    <citation type="submission" date="2023-10" db="EMBL/GenBank/DDBJ databases">
        <title>Y20.</title>
        <authorList>
            <person name="Zhang G."/>
            <person name="Ding Y."/>
        </authorList>
    </citation>
    <scope>NUCLEOTIDE SEQUENCE [LARGE SCALE GENOMIC DNA]</scope>
    <source>
        <strain evidence="8 9">Y20</strain>
    </source>
</reference>
<protein>
    <submittedName>
        <fullName evidence="8">GtrA family protein</fullName>
    </submittedName>
</protein>
<dbReference type="InterPro" id="IPR007267">
    <property type="entry name" value="GtrA_DPMS_TM"/>
</dbReference>
<dbReference type="GO" id="GO:0005886">
    <property type="term" value="C:plasma membrane"/>
    <property type="evidence" value="ECO:0007669"/>
    <property type="project" value="TreeGrafter"/>
</dbReference>
<comment type="similarity">
    <text evidence="2">Belongs to the GtrA family.</text>
</comment>
<evidence type="ECO:0000256" key="6">
    <source>
        <dbReference type="SAM" id="Phobius"/>
    </source>
</evidence>
<dbReference type="PANTHER" id="PTHR38459:SF1">
    <property type="entry name" value="PROPHAGE BACTOPRENOL-LINKED GLUCOSE TRANSLOCASE HOMOLOG"/>
    <property type="match status" value="1"/>
</dbReference>
<evidence type="ECO:0000259" key="7">
    <source>
        <dbReference type="Pfam" id="PF04138"/>
    </source>
</evidence>
<dbReference type="EMBL" id="CP137080">
    <property type="protein sequence ID" value="WOQ68823.1"/>
    <property type="molecule type" value="Genomic_DNA"/>
</dbReference>
<dbReference type="PANTHER" id="PTHR38459">
    <property type="entry name" value="PROPHAGE BACTOPRENOL-LINKED GLUCOSE TRANSLOCASE HOMOLOG"/>
    <property type="match status" value="1"/>
</dbReference>
<keyword evidence="5 6" id="KW-0472">Membrane</keyword>
<evidence type="ECO:0000256" key="1">
    <source>
        <dbReference type="ARBA" id="ARBA00004141"/>
    </source>
</evidence>
<feature type="transmembrane region" description="Helical" evidence="6">
    <location>
        <begin position="31"/>
        <end position="51"/>
    </location>
</feature>
<dbReference type="Proteomes" id="UP001329313">
    <property type="component" value="Chromosome"/>
</dbReference>
<feature type="transmembrane region" description="Helical" evidence="6">
    <location>
        <begin position="96"/>
        <end position="117"/>
    </location>
</feature>
<comment type="subcellular location">
    <subcellularLocation>
        <location evidence="1">Membrane</location>
        <topology evidence="1">Multi-pass membrane protein</topology>
    </subcellularLocation>
</comment>
<organism evidence="8 9">
    <name type="scientific">Microbacterium limosum</name>
    <dbReference type="NCBI Taxonomy" id="3079935"/>
    <lineage>
        <taxon>Bacteria</taxon>
        <taxon>Bacillati</taxon>
        <taxon>Actinomycetota</taxon>
        <taxon>Actinomycetes</taxon>
        <taxon>Micrococcales</taxon>
        <taxon>Microbacteriaceae</taxon>
        <taxon>Microbacterium</taxon>
    </lineage>
</organism>
<feature type="transmembrane region" description="Helical" evidence="6">
    <location>
        <begin position="123"/>
        <end position="143"/>
    </location>
</feature>
<evidence type="ECO:0000256" key="4">
    <source>
        <dbReference type="ARBA" id="ARBA00022989"/>
    </source>
</evidence>
<sequence length="151" mass="16251">MSVPLPPDDGSASARRRGLGRVLGLWSLGPVRYLVVGVGAFLIDIGLLFVLYELVGIPLAVSTPVAFLLSFAITFLMQRAFAFESGGRLVSSAVRYGLLVAANTVATTLIVTAGAAWGLPWEFAKMIAVASTTVWNYFAYRYWIFRPSSAS</sequence>
<evidence type="ECO:0000256" key="2">
    <source>
        <dbReference type="ARBA" id="ARBA00009399"/>
    </source>
</evidence>
<keyword evidence="4 6" id="KW-1133">Transmembrane helix</keyword>
<evidence type="ECO:0000313" key="8">
    <source>
        <dbReference type="EMBL" id="WOQ68823.1"/>
    </source>
</evidence>
<feature type="transmembrane region" description="Helical" evidence="6">
    <location>
        <begin position="57"/>
        <end position="76"/>
    </location>
</feature>
<keyword evidence="3 6" id="KW-0812">Transmembrane</keyword>